<organism evidence="5">
    <name type="scientific">freshwater metagenome</name>
    <dbReference type="NCBI Taxonomy" id="449393"/>
    <lineage>
        <taxon>unclassified sequences</taxon>
        <taxon>metagenomes</taxon>
        <taxon>ecological metagenomes</taxon>
    </lineage>
</organism>
<dbReference type="CDD" id="cd09019">
    <property type="entry name" value="galactose_mutarotase_like"/>
    <property type="match status" value="1"/>
</dbReference>
<dbReference type="SUPFAM" id="SSF74650">
    <property type="entry name" value="Galactose mutarotase-like"/>
    <property type="match status" value="1"/>
</dbReference>
<proteinExistence type="inferred from homology"/>
<comment type="similarity">
    <text evidence="2">Belongs to the aldose epimerase family.</text>
</comment>
<evidence type="ECO:0000313" key="5">
    <source>
        <dbReference type="EMBL" id="CAB4558814.1"/>
    </source>
</evidence>
<dbReference type="PANTHER" id="PTHR10091:SF0">
    <property type="entry name" value="GALACTOSE MUTAROTASE"/>
    <property type="match status" value="1"/>
</dbReference>
<dbReference type="InterPro" id="IPR008183">
    <property type="entry name" value="Aldose_1/G6P_1-epimerase"/>
</dbReference>
<evidence type="ECO:0000256" key="4">
    <source>
        <dbReference type="ARBA" id="ARBA00023277"/>
    </source>
</evidence>
<dbReference type="GO" id="GO:0004034">
    <property type="term" value="F:aldose 1-epimerase activity"/>
    <property type="evidence" value="ECO:0007669"/>
    <property type="project" value="TreeGrafter"/>
</dbReference>
<comment type="pathway">
    <text evidence="1">Carbohydrate metabolism; hexose metabolism.</text>
</comment>
<sequence>MQSMTPFHSVANSSGAALTLSAFGARIVGLTMPDRHGTLGDVVLGFDAPDDYATNVNTYMGATIGRVAGRTANAHFVGGGLDLSLTPNNGRHTLHGGSVETWDRVEWQAEEVTDARGKGIRFTHVSPAGSEGYPGTVHATSTYLLSDDNVLTCEMRAVSDARTPIAMTQHAYWNLSSGGAGTVVDDELSIAADRRVSMTNELVPTGDVVSVEGTGFDFTQQRRIGALLPSDTGVPWPGIDHTYLLNGRTAALSPSAATSLGTPVATMYSPASGRHLELFTTEPALQVYLGCHLSGEVGHEGDVYSAGNGICLETVRFPDSPLLPELPSIVCEAGEEFVQESVYRFTTR</sequence>
<dbReference type="GO" id="GO:0033499">
    <property type="term" value="P:galactose catabolic process via UDP-galactose, Leloir pathway"/>
    <property type="evidence" value="ECO:0007669"/>
    <property type="project" value="TreeGrafter"/>
</dbReference>
<keyword evidence="4" id="KW-0119">Carbohydrate metabolism</keyword>
<dbReference type="UniPathway" id="UPA00242"/>
<dbReference type="Pfam" id="PF01263">
    <property type="entry name" value="Aldose_epim"/>
    <property type="match status" value="1"/>
</dbReference>
<protein>
    <submittedName>
        <fullName evidence="5">Unannotated protein</fullName>
    </submittedName>
</protein>
<reference evidence="5" key="1">
    <citation type="submission" date="2020-05" db="EMBL/GenBank/DDBJ databases">
        <authorList>
            <person name="Chiriac C."/>
            <person name="Salcher M."/>
            <person name="Ghai R."/>
            <person name="Kavagutti S V."/>
        </authorList>
    </citation>
    <scope>NUCLEOTIDE SEQUENCE</scope>
</reference>
<dbReference type="AlphaFoldDB" id="A0A6J6D642"/>
<keyword evidence="3" id="KW-0413">Isomerase</keyword>
<name>A0A6J6D642_9ZZZZ</name>
<dbReference type="InterPro" id="IPR011013">
    <property type="entry name" value="Gal_mutarotase_sf_dom"/>
</dbReference>
<evidence type="ECO:0000256" key="1">
    <source>
        <dbReference type="ARBA" id="ARBA00005028"/>
    </source>
</evidence>
<dbReference type="PANTHER" id="PTHR10091">
    <property type="entry name" value="ALDOSE-1-EPIMERASE"/>
    <property type="match status" value="1"/>
</dbReference>
<dbReference type="Gene3D" id="2.70.98.10">
    <property type="match status" value="1"/>
</dbReference>
<accession>A0A6J6D642</accession>
<dbReference type="InterPro" id="IPR015443">
    <property type="entry name" value="Aldose_1-epimerase"/>
</dbReference>
<evidence type="ECO:0000256" key="3">
    <source>
        <dbReference type="ARBA" id="ARBA00023235"/>
    </source>
</evidence>
<dbReference type="InterPro" id="IPR014718">
    <property type="entry name" value="GH-type_carb-bd"/>
</dbReference>
<dbReference type="EMBL" id="CAEZTD010000032">
    <property type="protein sequence ID" value="CAB4558814.1"/>
    <property type="molecule type" value="Genomic_DNA"/>
</dbReference>
<dbReference type="PIRSF" id="PIRSF005096">
    <property type="entry name" value="GALM"/>
    <property type="match status" value="1"/>
</dbReference>
<dbReference type="GO" id="GO:0006006">
    <property type="term" value="P:glucose metabolic process"/>
    <property type="evidence" value="ECO:0007669"/>
    <property type="project" value="TreeGrafter"/>
</dbReference>
<evidence type="ECO:0000256" key="2">
    <source>
        <dbReference type="ARBA" id="ARBA00006206"/>
    </source>
</evidence>
<dbReference type="InterPro" id="IPR047215">
    <property type="entry name" value="Galactose_mutarotase-like"/>
</dbReference>
<gene>
    <name evidence="5" type="ORF">UFOPK1591_00583</name>
</gene>
<dbReference type="GO" id="GO:0030246">
    <property type="term" value="F:carbohydrate binding"/>
    <property type="evidence" value="ECO:0007669"/>
    <property type="project" value="InterPro"/>
</dbReference>